<name>A0ABP5IJ51_9ACTN</name>
<dbReference type="PROSITE" id="PS50943">
    <property type="entry name" value="HTH_CROC1"/>
    <property type="match status" value="1"/>
</dbReference>
<organism evidence="2 3">
    <name type="scientific">Streptomyces albiaxialis</name>
    <dbReference type="NCBI Taxonomy" id="329523"/>
    <lineage>
        <taxon>Bacteria</taxon>
        <taxon>Bacillati</taxon>
        <taxon>Actinomycetota</taxon>
        <taxon>Actinomycetes</taxon>
        <taxon>Kitasatosporales</taxon>
        <taxon>Streptomycetaceae</taxon>
        <taxon>Streptomyces</taxon>
    </lineage>
</organism>
<dbReference type="Gene3D" id="1.10.260.40">
    <property type="entry name" value="lambda repressor-like DNA-binding domains"/>
    <property type="match status" value="1"/>
</dbReference>
<evidence type="ECO:0000313" key="2">
    <source>
        <dbReference type="EMBL" id="GAA2101491.1"/>
    </source>
</evidence>
<reference evidence="3" key="1">
    <citation type="journal article" date="2019" name="Int. J. Syst. Evol. Microbiol.">
        <title>The Global Catalogue of Microorganisms (GCM) 10K type strain sequencing project: providing services to taxonomists for standard genome sequencing and annotation.</title>
        <authorList>
            <consortium name="The Broad Institute Genomics Platform"/>
            <consortium name="The Broad Institute Genome Sequencing Center for Infectious Disease"/>
            <person name="Wu L."/>
            <person name="Ma J."/>
        </authorList>
    </citation>
    <scope>NUCLEOTIDE SEQUENCE [LARGE SCALE GENOMIC DNA]</scope>
    <source>
        <strain evidence="3">JCM 15478</strain>
    </source>
</reference>
<dbReference type="CDD" id="cd00093">
    <property type="entry name" value="HTH_XRE"/>
    <property type="match status" value="1"/>
</dbReference>
<keyword evidence="3" id="KW-1185">Reference proteome</keyword>
<dbReference type="InterPro" id="IPR010982">
    <property type="entry name" value="Lambda_DNA-bd_dom_sf"/>
</dbReference>
<sequence>MIEQPAFGRRLRKLRVQRGLSQSELAGADVSASYVSRVESGGRSPNDLIATLFARRLEVPLEALTGHDSEDVAEHRSRRLDVAGQLLAARALRKDGELAEAAEMLRGINAESHGHTEDDLLWEAAWLLAEVLRELGHTDEEHAVLTGLADTALSREAPRLAARVATALSENLRRQGRLGESVRVAESAVADMVTLAPTAHERVNAMLALLNAYADSGELENATSIADALQEIAEEIPSRQLRGHVHWATGSTCYLRGLPQEAARLHEAAFGCLRPEVNLADWARLCRTSAALRLEHDHSDEVLEQASALLARARQAVELISLNGDMDDLLLAEAQLALRQGRPDRVLEITGQVRGRGSELPLAKHGQCDLLAARAHALNGDVKAVMECYRQAAMTLERVGAYRKSSETWRKLSEMLAADGSGKEPSA</sequence>
<dbReference type="Gene3D" id="1.25.40.10">
    <property type="entry name" value="Tetratricopeptide repeat domain"/>
    <property type="match status" value="1"/>
</dbReference>
<dbReference type="InterPro" id="IPR001387">
    <property type="entry name" value="Cro/C1-type_HTH"/>
</dbReference>
<dbReference type="SUPFAM" id="SSF47413">
    <property type="entry name" value="lambda repressor-like DNA-binding domains"/>
    <property type="match status" value="1"/>
</dbReference>
<gene>
    <name evidence="2" type="ORF">GCM10009801_74860</name>
</gene>
<evidence type="ECO:0000313" key="3">
    <source>
        <dbReference type="Proteomes" id="UP001500016"/>
    </source>
</evidence>
<proteinExistence type="predicted"/>
<accession>A0ABP5IJ51</accession>
<dbReference type="EMBL" id="BAAAPE010000025">
    <property type="protein sequence ID" value="GAA2101491.1"/>
    <property type="molecule type" value="Genomic_DNA"/>
</dbReference>
<protein>
    <recommendedName>
        <fullName evidence="1">HTH cro/C1-type domain-containing protein</fullName>
    </recommendedName>
</protein>
<dbReference type="InterPro" id="IPR011990">
    <property type="entry name" value="TPR-like_helical_dom_sf"/>
</dbReference>
<dbReference type="Proteomes" id="UP001500016">
    <property type="component" value="Unassembled WGS sequence"/>
</dbReference>
<comment type="caution">
    <text evidence="2">The sequence shown here is derived from an EMBL/GenBank/DDBJ whole genome shotgun (WGS) entry which is preliminary data.</text>
</comment>
<feature type="domain" description="HTH cro/C1-type" evidence="1">
    <location>
        <begin position="11"/>
        <end position="64"/>
    </location>
</feature>
<dbReference type="SMART" id="SM00530">
    <property type="entry name" value="HTH_XRE"/>
    <property type="match status" value="1"/>
</dbReference>
<dbReference type="Pfam" id="PF01381">
    <property type="entry name" value="HTH_3"/>
    <property type="match status" value="1"/>
</dbReference>
<evidence type="ECO:0000259" key="1">
    <source>
        <dbReference type="PROSITE" id="PS50943"/>
    </source>
</evidence>